<gene>
    <name evidence="3" type="ORF">CHM34_17160</name>
</gene>
<evidence type="ECO:0000259" key="2">
    <source>
        <dbReference type="PROSITE" id="PS51898"/>
    </source>
</evidence>
<dbReference type="InterPro" id="IPR050090">
    <property type="entry name" value="Tyrosine_recombinase_XerCD"/>
</dbReference>
<dbReference type="PANTHER" id="PTHR30349">
    <property type="entry name" value="PHAGE INTEGRASE-RELATED"/>
    <property type="match status" value="1"/>
</dbReference>
<dbReference type="Gene3D" id="1.10.443.10">
    <property type="entry name" value="Intergrase catalytic core"/>
    <property type="match status" value="1"/>
</dbReference>
<protein>
    <recommendedName>
        <fullName evidence="2">Tyr recombinase domain-containing protein</fullName>
    </recommendedName>
</protein>
<reference evidence="3 4" key="1">
    <citation type="submission" date="2017-07" db="EMBL/GenBank/DDBJ databases">
        <title>The genome sequence of Paludifilum halophilum highlights mechanisms for microbial adaptation to high salt environemnts.</title>
        <authorList>
            <person name="Belbahri L."/>
        </authorList>
    </citation>
    <scope>NUCLEOTIDE SEQUENCE [LARGE SCALE GENOMIC DNA]</scope>
    <source>
        <strain evidence="3 4">DSM 102817</strain>
    </source>
</reference>
<dbReference type="OrthoDB" id="9788852at2"/>
<dbReference type="PANTHER" id="PTHR30349:SF82">
    <property type="entry name" value="INTEGRASE_RECOMBINASE YOEC-RELATED"/>
    <property type="match status" value="1"/>
</dbReference>
<keyword evidence="4" id="KW-1185">Reference proteome</keyword>
<keyword evidence="1" id="KW-0233">DNA recombination</keyword>
<dbReference type="RefSeq" id="WP_094265845.1">
    <property type="nucleotide sequence ID" value="NZ_NOWF01000014.1"/>
</dbReference>
<name>A0A235B1X9_9BACL</name>
<dbReference type="PROSITE" id="PS51898">
    <property type="entry name" value="TYR_RECOMBINASE"/>
    <property type="match status" value="1"/>
</dbReference>
<dbReference type="InterPro" id="IPR011010">
    <property type="entry name" value="DNA_brk_join_enz"/>
</dbReference>
<dbReference type="InterPro" id="IPR013762">
    <property type="entry name" value="Integrase-like_cat_sf"/>
</dbReference>
<dbReference type="GO" id="GO:0003677">
    <property type="term" value="F:DNA binding"/>
    <property type="evidence" value="ECO:0007669"/>
    <property type="project" value="InterPro"/>
</dbReference>
<dbReference type="AlphaFoldDB" id="A0A235B1X9"/>
<dbReference type="SUPFAM" id="SSF56349">
    <property type="entry name" value="DNA breaking-rejoining enzymes"/>
    <property type="match status" value="1"/>
</dbReference>
<dbReference type="Pfam" id="PF00589">
    <property type="entry name" value="Phage_integrase"/>
    <property type="match status" value="1"/>
</dbReference>
<organism evidence="3 4">
    <name type="scientific">Paludifilum halophilum</name>
    <dbReference type="NCBI Taxonomy" id="1642702"/>
    <lineage>
        <taxon>Bacteria</taxon>
        <taxon>Bacillati</taxon>
        <taxon>Bacillota</taxon>
        <taxon>Bacilli</taxon>
        <taxon>Bacillales</taxon>
        <taxon>Thermoactinomycetaceae</taxon>
        <taxon>Paludifilum</taxon>
    </lineage>
</organism>
<evidence type="ECO:0000256" key="1">
    <source>
        <dbReference type="ARBA" id="ARBA00023172"/>
    </source>
</evidence>
<accession>A0A235B1X9</accession>
<dbReference type="GO" id="GO:0006310">
    <property type="term" value="P:DNA recombination"/>
    <property type="evidence" value="ECO:0007669"/>
    <property type="project" value="UniProtKB-KW"/>
</dbReference>
<dbReference type="GO" id="GO:0015074">
    <property type="term" value="P:DNA integration"/>
    <property type="evidence" value="ECO:0007669"/>
    <property type="project" value="InterPro"/>
</dbReference>
<feature type="domain" description="Tyr recombinase" evidence="2">
    <location>
        <begin position="2"/>
        <end position="192"/>
    </location>
</feature>
<dbReference type="CDD" id="cd01192">
    <property type="entry name" value="INT_C_like_3"/>
    <property type="match status" value="1"/>
</dbReference>
<evidence type="ECO:0000313" key="3">
    <source>
        <dbReference type="EMBL" id="OYD06293.1"/>
    </source>
</evidence>
<dbReference type="InterPro" id="IPR002104">
    <property type="entry name" value="Integrase_catalytic"/>
</dbReference>
<dbReference type="Proteomes" id="UP000215459">
    <property type="component" value="Unassembled WGS sequence"/>
</dbReference>
<evidence type="ECO:0000313" key="4">
    <source>
        <dbReference type="Proteomes" id="UP000215459"/>
    </source>
</evidence>
<comment type="caution">
    <text evidence="3">The sequence shown here is derived from an EMBL/GenBank/DDBJ whole genome shotgun (WGS) entry which is preliminary data.</text>
</comment>
<sequence length="196" mass="22261">MELTQPIRDVEKLAAMKQYLRARSLRDYTLLTLALNSGLRISDILCIRIGDVVDYQGRGTWTVKQAYELREGKTRKYKRFPLNATAREALTEYLTEQGVTKAKLSVYLFKSRQGYNRPISRQMAHNVISKAAKAADIRERIGCHGLRKTFGYHAHKSGVDVTVLQTIFNHSHPSVTLSYIGITQQDVDDVYNALAL</sequence>
<proteinExistence type="predicted"/>
<dbReference type="EMBL" id="NOWF01000014">
    <property type="protein sequence ID" value="OYD06293.1"/>
    <property type="molecule type" value="Genomic_DNA"/>
</dbReference>